<keyword evidence="5" id="KW-0408">Iron</keyword>
<evidence type="ECO:0000256" key="2">
    <source>
        <dbReference type="ARBA" id="ARBA00022448"/>
    </source>
</evidence>
<dbReference type="InterPro" id="IPR002742">
    <property type="entry name" value="Desulfoferrodoxin_Fe-bd_dom"/>
</dbReference>
<comment type="caution">
    <text evidence="7">The sequence shown here is derived from an EMBL/GenBank/DDBJ whole genome shotgun (WGS) entry which is preliminary data.</text>
</comment>
<protein>
    <submittedName>
        <fullName evidence="7">Superoxide reductase</fullName>
        <ecNumber evidence="7">1.15.1.2</ecNumber>
    </submittedName>
</protein>
<organism evidence="7 8">
    <name type="scientific">Candidatus Scalindua brodae</name>
    <dbReference type="NCBI Taxonomy" id="237368"/>
    <lineage>
        <taxon>Bacteria</taxon>
        <taxon>Pseudomonadati</taxon>
        <taxon>Planctomycetota</taxon>
        <taxon>Candidatus Brocadiia</taxon>
        <taxon>Candidatus Brocadiales</taxon>
        <taxon>Candidatus Scalinduaceae</taxon>
        <taxon>Candidatus Scalindua</taxon>
    </lineage>
</organism>
<dbReference type="InterPro" id="IPR036073">
    <property type="entry name" value="Desulfoferrodoxin_Fe-bd_dom_sf"/>
</dbReference>
<dbReference type="EC" id="1.15.1.2" evidence="7"/>
<accession>A0A0B0EGW3</accession>
<keyword evidence="7" id="KW-0560">Oxidoreductase</keyword>
<name>A0A0B0EGW3_9BACT</name>
<evidence type="ECO:0000256" key="3">
    <source>
        <dbReference type="ARBA" id="ARBA00022723"/>
    </source>
</evidence>
<evidence type="ECO:0000256" key="5">
    <source>
        <dbReference type="ARBA" id="ARBA00023004"/>
    </source>
</evidence>
<keyword evidence="2" id="KW-0813">Transport</keyword>
<dbReference type="GO" id="GO:0050605">
    <property type="term" value="F:superoxide reductase activity"/>
    <property type="evidence" value="ECO:0007669"/>
    <property type="project" value="UniProtKB-EC"/>
</dbReference>
<comment type="similarity">
    <text evidence="1">Belongs to the desulfoferrodoxin family.</text>
</comment>
<evidence type="ECO:0000313" key="8">
    <source>
        <dbReference type="Proteomes" id="UP000030652"/>
    </source>
</evidence>
<dbReference type="PANTHER" id="PTHR36541">
    <property type="entry name" value="SUPEROXIDE REDUCTASE-RELATED"/>
    <property type="match status" value="1"/>
</dbReference>
<evidence type="ECO:0000313" key="7">
    <source>
        <dbReference type="EMBL" id="KHE91814.1"/>
    </source>
</evidence>
<proteinExistence type="inferred from homology"/>
<feature type="domain" description="Desulfoferrodoxin ferrous iron-binding" evidence="6">
    <location>
        <begin position="24"/>
        <end position="117"/>
    </location>
</feature>
<evidence type="ECO:0000256" key="1">
    <source>
        <dbReference type="ARBA" id="ARBA00005941"/>
    </source>
</evidence>
<sequence length="124" mass="13978">MSKEKSLFCVLNKPEDVAPDSPVAKKHVPVITVPPVLKAGEFYDVKITVGEIEHPNENEHFIQWIEFYVGDVYLGRFDFAPVMTKPEVTIPLKLGHHGLDSTLRAVSRCNLHGLWEGKVQVKTE</sequence>
<evidence type="ECO:0000256" key="4">
    <source>
        <dbReference type="ARBA" id="ARBA00022982"/>
    </source>
</evidence>
<dbReference type="SUPFAM" id="SSF49367">
    <property type="entry name" value="Superoxide reductase-like"/>
    <property type="match status" value="1"/>
</dbReference>
<dbReference type="CDD" id="cd03172">
    <property type="entry name" value="SORL_classII"/>
    <property type="match status" value="1"/>
</dbReference>
<dbReference type="EMBL" id="JRYO01000174">
    <property type="protein sequence ID" value="KHE91814.1"/>
    <property type="molecule type" value="Genomic_DNA"/>
</dbReference>
<dbReference type="Gene3D" id="2.60.40.730">
    <property type="entry name" value="SOR catalytic domain"/>
    <property type="match status" value="1"/>
</dbReference>
<dbReference type="eggNOG" id="COG2033">
    <property type="taxonomic scope" value="Bacteria"/>
</dbReference>
<reference evidence="7 8" key="1">
    <citation type="submission" date="2014-10" db="EMBL/GenBank/DDBJ databases">
        <title>Draft genome of anammox bacterium scalindua brodae, obtained using differential coverage binning of sequence data from two enrichment reactors.</title>
        <authorList>
            <person name="Speth D.R."/>
            <person name="Russ L."/>
            <person name="Kartal B."/>
            <person name="Op den Camp H.J."/>
            <person name="Dutilh B.E."/>
            <person name="Jetten M.S."/>
        </authorList>
    </citation>
    <scope>NUCLEOTIDE SEQUENCE [LARGE SCALE GENOMIC DNA]</scope>
    <source>
        <strain evidence="7">RU1</strain>
    </source>
</reference>
<gene>
    <name evidence="7" type="ORF">SCABRO_02453</name>
</gene>
<keyword evidence="3" id="KW-0479">Metal-binding</keyword>
<dbReference type="InterPro" id="IPR051233">
    <property type="entry name" value="Desulfoferrodoxin_SOR"/>
</dbReference>
<dbReference type="PANTHER" id="PTHR36541:SF1">
    <property type="entry name" value="SUPEROXIDE REDUCTASE-RELATED"/>
    <property type="match status" value="1"/>
</dbReference>
<evidence type="ECO:0000259" key="6">
    <source>
        <dbReference type="Pfam" id="PF01880"/>
    </source>
</evidence>
<dbReference type="GO" id="GO:0005506">
    <property type="term" value="F:iron ion binding"/>
    <property type="evidence" value="ECO:0007669"/>
    <property type="project" value="InterPro"/>
</dbReference>
<dbReference type="Pfam" id="PF01880">
    <property type="entry name" value="Desulfoferrodox"/>
    <property type="match status" value="1"/>
</dbReference>
<dbReference type="Proteomes" id="UP000030652">
    <property type="component" value="Unassembled WGS sequence"/>
</dbReference>
<dbReference type="AlphaFoldDB" id="A0A0B0EGW3"/>
<keyword evidence="4" id="KW-0249">Electron transport</keyword>
<dbReference type="NCBIfam" id="TIGR00332">
    <property type="entry name" value="neela_ferrous"/>
    <property type="match status" value="1"/>
</dbReference>